<name>A0A6N0C3I2_9ABAC</name>
<protein>
    <submittedName>
        <fullName evidence="1">Uncharacterized protein</fullName>
    </submittedName>
</protein>
<organism evidence="1">
    <name type="scientific">Spodoptera exigua multiple nucleopolyhedrovirus</name>
    <dbReference type="NCBI Taxonomy" id="10454"/>
    <lineage>
        <taxon>Viruses</taxon>
        <taxon>Viruses incertae sedis</taxon>
        <taxon>Naldaviricetes</taxon>
        <taxon>Lefavirales</taxon>
        <taxon>Baculoviridae</taxon>
        <taxon>Alphabaculovirus</taxon>
    </lineage>
</organism>
<evidence type="ECO:0000313" key="1">
    <source>
        <dbReference type="EMBL" id="QKO28880.1"/>
    </source>
</evidence>
<accession>A0A6N0C3I2</accession>
<proteinExistence type="predicted"/>
<reference evidence="1" key="1">
    <citation type="submission" date="2019-09" db="EMBL/GenBank/DDBJ databases">
        <authorList>
            <person name="Tao P."/>
            <person name="Yang T."/>
            <person name="Chen J."/>
            <person name="Lin C."/>
            <person name="Hu J."/>
            <person name="Zhu Y."/>
            <person name="Lv H."/>
            <person name="Tian M."/>
            <person name="Gao Q."/>
            <person name="Jia J."/>
        </authorList>
    </citation>
    <scope>NUCLEOTIDE SEQUENCE</scope>
    <source>
        <strain evidence="1">WV103</strain>
    </source>
</reference>
<sequence>MRIARLKIRSNDNKCIVVVVVVTCLLVDVEV</sequence>
<dbReference type="EMBL" id="MN481987">
    <property type="protein sequence ID" value="QKO28880.1"/>
    <property type="molecule type" value="Genomic_DNA"/>
</dbReference>